<evidence type="ECO:0000313" key="2">
    <source>
        <dbReference type="Proteomes" id="UP000215914"/>
    </source>
</evidence>
<reference evidence="1" key="2">
    <citation type="submission" date="2020-06" db="EMBL/GenBank/DDBJ databases">
        <title>Helianthus annuus Genome sequencing and assembly Release 2.</title>
        <authorList>
            <person name="Gouzy J."/>
            <person name="Langlade N."/>
            <person name="Munos S."/>
        </authorList>
    </citation>
    <scope>NUCLEOTIDE SEQUENCE</scope>
    <source>
        <tissue evidence="1">Leaves</tissue>
    </source>
</reference>
<organism evidence="1 2">
    <name type="scientific">Helianthus annuus</name>
    <name type="common">Common sunflower</name>
    <dbReference type="NCBI Taxonomy" id="4232"/>
    <lineage>
        <taxon>Eukaryota</taxon>
        <taxon>Viridiplantae</taxon>
        <taxon>Streptophyta</taxon>
        <taxon>Embryophyta</taxon>
        <taxon>Tracheophyta</taxon>
        <taxon>Spermatophyta</taxon>
        <taxon>Magnoliopsida</taxon>
        <taxon>eudicotyledons</taxon>
        <taxon>Gunneridae</taxon>
        <taxon>Pentapetalae</taxon>
        <taxon>asterids</taxon>
        <taxon>campanulids</taxon>
        <taxon>Asterales</taxon>
        <taxon>Asteraceae</taxon>
        <taxon>Asteroideae</taxon>
        <taxon>Heliantheae alliance</taxon>
        <taxon>Heliantheae</taxon>
        <taxon>Helianthus</taxon>
    </lineage>
</organism>
<dbReference type="EMBL" id="MNCJ02000325">
    <property type="protein sequence ID" value="KAF5786672.1"/>
    <property type="molecule type" value="Genomic_DNA"/>
</dbReference>
<comment type="caution">
    <text evidence="1">The sequence shown here is derived from an EMBL/GenBank/DDBJ whole genome shotgun (WGS) entry which is preliminary data.</text>
</comment>
<dbReference type="Proteomes" id="UP000215914">
    <property type="component" value="Unassembled WGS sequence"/>
</dbReference>
<evidence type="ECO:0000313" key="1">
    <source>
        <dbReference type="EMBL" id="KAF5786672.1"/>
    </source>
</evidence>
<dbReference type="Gramene" id="mRNA:HanXRQr2_Chr10g0443801">
    <property type="protein sequence ID" value="mRNA:HanXRQr2_Chr10g0443801"/>
    <property type="gene ID" value="HanXRQr2_Chr10g0443801"/>
</dbReference>
<gene>
    <name evidence="1" type="ORF">HanXRQr2_Chr10g0443801</name>
</gene>
<accession>A0A9K3HYC1</accession>
<reference evidence="1" key="1">
    <citation type="journal article" date="2017" name="Nature">
        <title>The sunflower genome provides insights into oil metabolism, flowering and Asterid evolution.</title>
        <authorList>
            <person name="Badouin H."/>
            <person name="Gouzy J."/>
            <person name="Grassa C.J."/>
            <person name="Murat F."/>
            <person name="Staton S.E."/>
            <person name="Cottret L."/>
            <person name="Lelandais-Briere C."/>
            <person name="Owens G.L."/>
            <person name="Carrere S."/>
            <person name="Mayjonade B."/>
            <person name="Legrand L."/>
            <person name="Gill N."/>
            <person name="Kane N.C."/>
            <person name="Bowers J.E."/>
            <person name="Hubner S."/>
            <person name="Bellec A."/>
            <person name="Berard A."/>
            <person name="Berges H."/>
            <person name="Blanchet N."/>
            <person name="Boniface M.C."/>
            <person name="Brunel D."/>
            <person name="Catrice O."/>
            <person name="Chaidir N."/>
            <person name="Claudel C."/>
            <person name="Donnadieu C."/>
            <person name="Faraut T."/>
            <person name="Fievet G."/>
            <person name="Helmstetter N."/>
            <person name="King M."/>
            <person name="Knapp S.J."/>
            <person name="Lai Z."/>
            <person name="Le Paslier M.C."/>
            <person name="Lippi Y."/>
            <person name="Lorenzon L."/>
            <person name="Mandel J.R."/>
            <person name="Marage G."/>
            <person name="Marchand G."/>
            <person name="Marquand E."/>
            <person name="Bret-Mestries E."/>
            <person name="Morien E."/>
            <person name="Nambeesan S."/>
            <person name="Nguyen T."/>
            <person name="Pegot-Espagnet P."/>
            <person name="Pouilly N."/>
            <person name="Raftis F."/>
            <person name="Sallet E."/>
            <person name="Schiex T."/>
            <person name="Thomas J."/>
            <person name="Vandecasteele C."/>
            <person name="Vares D."/>
            <person name="Vear F."/>
            <person name="Vautrin S."/>
            <person name="Crespi M."/>
            <person name="Mangin B."/>
            <person name="Burke J.M."/>
            <person name="Salse J."/>
            <person name="Munos S."/>
            <person name="Vincourt P."/>
            <person name="Rieseberg L.H."/>
            <person name="Langlade N.B."/>
        </authorList>
    </citation>
    <scope>NUCLEOTIDE SEQUENCE</scope>
    <source>
        <tissue evidence="1">Leaves</tissue>
    </source>
</reference>
<dbReference type="AlphaFoldDB" id="A0A9K3HYC1"/>
<sequence>MVLVSFSSRGKTTRYDNFLYLPNCSMYLNRFKCITKMCGGFLIFILFCASCKLSQHLSQKNLSSAFKVSVELKFFKQLVIELFCSISRLKSKNVSSLAVTVSHLKHFVSFVSIP</sequence>
<name>A0A9K3HYC1_HELAN</name>
<proteinExistence type="predicted"/>
<keyword evidence="2" id="KW-1185">Reference proteome</keyword>
<protein>
    <submittedName>
        <fullName evidence="1">Uncharacterized protein</fullName>
    </submittedName>
</protein>